<gene>
    <name evidence="2" type="ORF">EYF80_055956</name>
</gene>
<dbReference type="AlphaFoldDB" id="A0A4Z2EYN7"/>
<organism evidence="2 3">
    <name type="scientific">Liparis tanakae</name>
    <name type="common">Tanaka's snailfish</name>
    <dbReference type="NCBI Taxonomy" id="230148"/>
    <lineage>
        <taxon>Eukaryota</taxon>
        <taxon>Metazoa</taxon>
        <taxon>Chordata</taxon>
        <taxon>Craniata</taxon>
        <taxon>Vertebrata</taxon>
        <taxon>Euteleostomi</taxon>
        <taxon>Actinopterygii</taxon>
        <taxon>Neopterygii</taxon>
        <taxon>Teleostei</taxon>
        <taxon>Neoteleostei</taxon>
        <taxon>Acanthomorphata</taxon>
        <taxon>Eupercaria</taxon>
        <taxon>Perciformes</taxon>
        <taxon>Cottioidei</taxon>
        <taxon>Cottales</taxon>
        <taxon>Liparidae</taxon>
        <taxon>Liparis</taxon>
    </lineage>
</organism>
<dbReference type="EMBL" id="SRLO01002101">
    <property type="protein sequence ID" value="TNN33883.1"/>
    <property type="molecule type" value="Genomic_DNA"/>
</dbReference>
<name>A0A4Z2EYN7_9TELE</name>
<evidence type="ECO:0000313" key="2">
    <source>
        <dbReference type="EMBL" id="TNN33883.1"/>
    </source>
</evidence>
<reference evidence="2 3" key="1">
    <citation type="submission" date="2019-03" db="EMBL/GenBank/DDBJ databases">
        <title>First draft genome of Liparis tanakae, snailfish: a comprehensive survey of snailfish specific genes.</title>
        <authorList>
            <person name="Kim W."/>
            <person name="Song I."/>
            <person name="Jeong J.-H."/>
            <person name="Kim D."/>
            <person name="Kim S."/>
            <person name="Ryu S."/>
            <person name="Song J.Y."/>
            <person name="Lee S.K."/>
        </authorList>
    </citation>
    <scope>NUCLEOTIDE SEQUENCE [LARGE SCALE GENOMIC DNA]</scope>
    <source>
        <tissue evidence="2">Muscle</tissue>
    </source>
</reference>
<protein>
    <submittedName>
        <fullName evidence="2">Uncharacterized protein</fullName>
    </submittedName>
</protein>
<evidence type="ECO:0000313" key="3">
    <source>
        <dbReference type="Proteomes" id="UP000314294"/>
    </source>
</evidence>
<feature type="compositionally biased region" description="Low complexity" evidence="1">
    <location>
        <begin position="1"/>
        <end position="16"/>
    </location>
</feature>
<keyword evidence="3" id="KW-1185">Reference proteome</keyword>
<proteinExistence type="predicted"/>
<sequence>MAAAVTAGGDSVTAGTGTAGTGEGGGGGREGGAGGGARGRHSSALETSWRRSDAASWFASLSRRSARCSRRRFSFSSSSEEETSYNLQI</sequence>
<dbReference type="Proteomes" id="UP000314294">
    <property type="component" value="Unassembled WGS sequence"/>
</dbReference>
<evidence type="ECO:0000256" key="1">
    <source>
        <dbReference type="SAM" id="MobiDB-lite"/>
    </source>
</evidence>
<comment type="caution">
    <text evidence="2">The sequence shown here is derived from an EMBL/GenBank/DDBJ whole genome shotgun (WGS) entry which is preliminary data.</text>
</comment>
<accession>A0A4Z2EYN7</accession>
<feature type="region of interest" description="Disordered" evidence="1">
    <location>
        <begin position="1"/>
        <end position="53"/>
    </location>
</feature>
<feature type="compositionally biased region" description="Gly residues" evidence="1">
    <location>
        <begin position="17"/>
        <end position="37"/>
    </location>
</feature>